<accession>A0A913YIV5</accession>
<evidence type="ECO:0000313" key="2">
    <source>
        <dbReference type="EnsemblMetazoa" id="XP_028514953.1"/>
    </source>
</evidence>
<dbReference type="InterPro" id="IPR043128">
    <property type="entry name" value="Rev_trsase/Diguanyl_cyclase"/>
</dbReference>
<dbReference type="InterPro" id="IPR053134">
    <property type="entry name" value="RNA-dir_DNA_polymerase"/>
</dbReference>
<dbReference type="Proteomes" id="UP000887567">
    <property type="component" value="Unplaced"/>
</dbReference>
<dbReference type="Gene3D" id="3.30.70.270">
    <property type="match status" value="1"/>
</dbReference>
<reference evidence="2" key="1">
    <citation type="submission" date="2022-11" db="UniProtKB">
        <authorList>
            <consortium name="EnsemblMetazoa"/>
        </authorList>
    </citation>
    <scope>IDENTIFICATION</scope>
</reference>
<dbReference type="KEGG" id="epa:110239425"/>
<protein>
    <recommendedName>
        <fullName evidence="1">Reverse transcriptase domain-containing protein</fullName>
    </recommendedName>
</protein>
<dbReference type="InterPro" id="IPR000477">
    <property type="entry name" value="RT_dom"/>
</dbReference>
<dbReference type="OMA" id="LINNILX"/>
<feature type="domain" description="Reverse transcriptase" evidence="1">
    <location>
        <begin position="31"/>
        <end position="208"/>
    </location>
</feature>
<dbReference type="SUPFAM" id="SSF56672">
    <property type="entry name" value="DNA/RNA polymerases"/>
    <property type="match status" value="1"/>
</dbReference>
<dbReference type="AlphaFoldDB" id="A0A913YIV5"/>
<dbReference type="PANTHER" id="PTHR24559:SF454">
    <property type="entry name" value="RIBONUCLEASE H"/>
    <property type="match status" value="1"/>
</dbReference>
<dbReference type="GeneID" id="110239425"/>
<dbReference type="Gene3D" id="3.10.10.10">
    <property type="entry name" value="HIV Type 1 Reverse Transcriptase, subunit A, domain 1"/>
    <property type="match status" value="1"/>
</dbReference>
<dbReference type="RefSeq" id="XP_028514953.1">
    <property type="nucleotide sequence ID" value="XM_028659152.1"/>
</dbReference>
<proteinExistence type="predicted"/>
<dbReference type="EnsemblMetazoa" id="XM_028659152.1">
    <property type="protein sequence ID" value="XP_028514953.1"/>
    <property type="gene ID" value="LOC110239425"/>
</dbReference>
<organism evidence="2 3">
    <name type="scientific">Exaiptasia diaphana</name>
    <name type="common">Tropical sea anemone</name>
    <name type="synonym">Aiptasia pulchella</name>
    <dbReference type="NCBI Taxonomy" id="2652724"/>
    <lineage>
        <taxon>Eukaryota</taxon>
        <taxon>Metazoa</taxon>
        <taxon>Cnidaria</taxon>
        <taxon>Anthozoa</taxon>
        <taxon>Hexacorallia</taxon>
        <taxon>Actiniaria</taxon>
        <taxon>Aiptasiidae</taxon>
        <taxon>Exaiptasia</taxon>
    </lineage>
</organism>
<dbReference type="PROSITE" id="PS50878">
    <property type="entry name" value="RT_POL"/>
    <property type="match status" value="1"/>
</dbReference>
<dbReference type="PANTHER" id="PTHR24559">
    <property type="entry name" value="TRANSPOSON TY3-I GAG-POL POLYPROTEIN"/>
    <property type="match status" value="1"/>
</dbReference>
<name>A0A913YIV5_EXADI</name>
<evidence type="ECO:0000259" key="1">
    <source>
        <dbReference type="PROSITE" id="PS50878"/>
    </source>
</evidence>
<dbReference type="CDD" id="cd01647">
    <property type="entry name" value="RT_LTR"/>
    <property type="match status" value="1"/>
</dbReference>
<sequence>MKENVNPVRQRHYPIPQAELDTVKEEVKAMIDLDVIEESNSPWSSPYVRVPKQDGTVRFCINYKKVNSLSKFDAYPMPLIEEIIGRIGPSKFITKLDLCKGYWQVPLAEHSKEFTAFSTPMGLFQFKYLPFGLHGAPATFQRMMDRLLRGKEEYAAAYMDDLVVFSRSFDDHLIHLKDILETLKKANLTAKPKKCKFTQTHKSITLDT</sequence>
<evidence type="ECO:0000313" key="3">
    <source>
        <dbReference type="Proteomes" id="UP000887567"/>
    </source>
</evidence>
<dbReference type="OrthoDB" id="5990438at2759"/>
<keyword evidence="3" id="KW-1185">Reference proteome</keyword>
<dbReference type="Pfam" id="PF00078">
    <property type="entry name" value="RVT_1"/>
    <property type="match status" value="1"/>
</dbReference>
<dbReference type="InterPro" id="IPR043502">
    <property type="entry name" value="DNA/RNA_pol_sf"/>
</dbReference>